<dbReference type="PANTHER" id="PTHR46383:SF2">
    <property type="entry name" value="AMINOTRANSFERASE"/>
    <property type="match status" value="1"/>
</dbReference>
<evidence type="ECO:0000256" key="6">
    <source>
        <dbReference type="RuleBase" id="RU000481"/>
    </source>
</evidence>
<keyword evidence="5" id="KW-0663">Pyridoxal phosphate</keyword>
<evidence type="ECO:0000256" key="4">
    <source>
        <dbReference type="ARBA" id="ARBA00022679"/>
    </source>
</evidence>
<name>A0A497XB54_9PROT</name>
<dbReference type="CDD" id="cd00609">
    <property type="entry name" value="AAT_like"/>
    <property type="match status" value="1"/>
</dbReference>
<evidence type="ECO:0000313" key="8">
    <source>
        <dbReference type="EMBL" id="RLJ63807.1"/>
    </source>
</evidence>
<evidence type="ECO:0000313" key="9">
    <source>
        <dbReference type="Proteomes" id="UP000268908"/>
    </source>
</evidence>
<organism evidence="8 9">
    <name type="scientific">Sulfurisoma sediminicola</name>
    <dbReference type="NCBI Taxonomy" id="1381557"/>
    <lineage>
        <taxon>Bacteria</taxon>
        <taxon>Pseudomonadati</taxon>
        <taxon>Pseudomonadota</taxon>
        <taxon>Betaproteobacteria</taxon>
        <taxon>Nitrosomonadales</taxon>
        <taxon>Sterolibacteriaceae</taxon>
        <taxon>Sulfurisoma</taxon>
    </lineage>
</organism>
<evidence type="ECO:0000256" key="2">
    <source>
        <dbReference type="ARBA" id="ARBA00007441"/>
    </source>
</evidence>
<protein>
    <recommendedName>
        <fullName evidence="6">Aminotransferase</fullName>
        <ecNumber evidence="6">2.6.1.-</ecNumber>
    </recommendedName>
</protein>
<reference evidence="8 9" key="1">
    <citation type="submission" date="2018-10" db="EMBL/GenBank/DDBJ databases">
        <title>Genomic Encyclopedia of Type Strains, Phase IV (KMG-IV): sequencing the most valuable type-strain genomes for metagenomic binning, comparative biology and taxonomic classification.</title>
        <authorList>
            <person name="Goeker M."/>
        </authorList>
    </citation>
    <scope>NUCLEOTIDE SEQUENCE [LARGE SCALE GENOMIC DNA]</scope>
    <source>
        <strain evidence="8 9">DSM 26916</strain>
    </source>
</reference>
<dbReference type="RefSeq" id="WP_121242762.1">
    <property type="nucleotide sequence ID" value="NZ_BHVV01000003.1"/>
</dbReference>
<dbReference type="PANTHER" id="PTHR46383">
    <property type="entry name" value="ASPARTATE AMINOTRANSFERASE"/>
    <property type="match status" value="1"/>
</dbReference>
<dbReference type="Proteomes" id="UP000268908">
    <property type="component" value="Unassembled WGS sequence"/>
</dbReference>
<evidence type="ECO:0000256" key="5">
    <source>
        <dbReference type="ARBA" id="ARBA00022898"/>
    </source>
</evidence>
<dbReference type="Pfam" id="PF00155">
    <property type="entry name" value="Aminotran_1_2"/>
    <property type="match status" value="1"/>
</dbReference>
<dbReference type="InterPro" id="IPR004838">
    <property type="entry name" value="NHTrfase_class1_PyrdxlP-BS"/>
</dbReference>
<proteinExistence type="inferred from homology"/>
<dbReference type="GO" id="GO:0008483">
    <property type="term" value="F:transaminase activity"/>
    <property type="evidence" value="ECO:0007669"/>
    <property type="project" value="UniProtKB-KW"/>
</dbReference>
<dbReference type="GO" id="GO:0030170">
    <property type="term" value="F:pyridoxal phosphate binding"/>
    <property type="evidence" value="ECO:0007669"/>
    <property type="project" value="InterPro"/>
</dbReference>
<dbReference type="EC" id="2.6.1.-" evidence="6"/>
<evidence type="ECO:0000256" key="3">
    <source>
        <dbReference type="ARBA" id="ARBA00022576"/>
    </source>
</evidence>
<dbReference type="Gene3D" id="3.40.640.10">
    <property type="entry name" value="Type I PLP-dependent aspartate aminotransferase-like (Major domain)"/>
    <property type="match status" value="1"/>
</dbReference>
<dbReference type="InterPro" id="IPR004839">
    <property type="entry name" value="Aminotransferase_I/II_large"/>
</dbReference>
<gene>
    <name evidence="8" type="ORF">DFR35_2440</name>
</gene>
<dbReference type="InterPro" id="IPR015424">
    <property type="entry name" value="PyrdxlP-dep_Trfase"/>
</dbReference>
<dbReference type="NCBIfam" id="NF006514">
    <property type="entry name" value="PRK08960.1"/>
    <property type="match status" value="1"/>
</dbReference>
<dbReference type="OrthoDB" id="9803354at2"/>
<dbReference type="EMBL" id="RCCI01000006">
    <property type="protein sequence ID" value="RLJ63807.1"/>
    <property type="molecule type" value="Genomic_DNA"/>
</dbReference>
<dbReference type="PROSITE" id="PS00105">
    <property type="entry name" value="AA_TRANSFER_CLASS_1"/>
    <property type="match status" value="1"/>
</dbReference>
<dbReference type="GO" id="GO:0006520">
    <property type="term" value="P:amino acid metabolic process"/>
    <property type="evidence" value="ECO:0007669"/>
    <property type="project" value="InterPro"/>
</dbReference>
<dbReference type="SUPFAM" id="SSF53383">
    <property type="entry name" value="PLP-dependent transferases"/>
    <property type="match status" value="1"/>
</dbReference>
<dbReference type="NCBIfam" id="NF005601">
    <property type="entry name" value="PRK07337.1"/>
    <property type="match status" value="1"/>
</dbReference>
<dbReference type="InterPro" id="IPR015421">
    <property type="entry name" value="PyrdxlP-dep_Trfase_major"/>
</dbReference>
<keyword evidence="3 6" id="KW-0032">Aminotransferase</keyword>
<feature type="domain" description="Aminotransferase class I/classII large" evidence="7">
    <location>
        <begin position="32"/>
        <end position="374"/>
    </location>
</feature>
<comment type="similarity">
    <text evidence="2 6">Belongs to the class-I pyridoxal-phosphate-dependent aminotransferase family.</text>
</comment>
<dbReference type="InterPro" id="IPR050596">
    <property type="entry name" value="AspAT/PAT-like"/>
</dbReference>
<keyword evidence="9" id="KW-1185">Reference proteome</keyword>
<evidence type="ECO:0000259" key="7">
    <source>
        <dbReference type="Pfam" id="PF00155"/>
    </source>
</evidence>
<comment type="caution">
    <text evidence="8">The sequence shown here is derived from an EMBL/GenBank/DDBJ whole genome shotgun (WGS) entry which is preliminary data.</text>
</comment>
<evidence type="ECO:0000256" key="1">
    <source>
        <dbReference type="ARBA" id="ARBA00001933"/>
    </source>
</evidence>
<sequence>MNVATRMAEIEPFHVMELMAKAKALEAQGRSIIHMEVGEPDFPTPQPIIDAAQRFIAGGQVFYTHALGLPQLREAIAGFYATRYGVAVDPARIVVTAGASGSLLLALGALVSPGDEWLLTDPGYPCNRHFVRLLEGVPRAIPVDATTAFQPTVEKVGAGWTAMTKGLLLASPNNPTGTMIDQPRLTELWRTVSERGGTLIVDEIYHGLTYGTDAHTALEIADDIIVINSFSKYFGMTGWRLGWLVLPPSMVRDVEKLAQNIFISPSAPAQHAALAAFSPETTIILEARRAEFRARRDLLLPGLRELGFRVDAEPQGAFYIYADIGTLGEDSHALAGRLIEEAGVAATPGLDFGTNAPQRHMRFAYTVGTDKLSEGLARMRSLFDV</sequence>
<dbReference type="AlphaFoldDB" id="A0A497XB54"/>
<comment type="cofactor">
    <cofactor evidence="1 6">
        <name>pyridoxal 5'-phosphate</name>
        <dbReference type="ChEBI" id="CHEBI:597326"/>
    </cofactor>
</comment>
<keyword evidence="4 6" id="KW-0808">Transferase</keyword>
<accession>A0A497XB54</accession>